<evidence type="ECO:0000259" key="5">
    <source>
        <dbReference type="SMART" id="SM00338"/>
    </source>
</evidence>
<evidence type="ECO:0000256" key="3">
    <source>
        <dbReference type="ARBA" id="ARBA00023242"/>
    </source>
</evidence>
<dbReference type="InterPro" id="IPR004827">
    <property type="entry name" value="bZIP"/>
</dbReference>
<evidence type="ECO:0000313" key="6">
    <source>
        <dbReference type="EMBL" id="KAH7428494.1"/>
    </source>
</evidence>
<keyword evidence="2" id="KW-0804">Transcription</keyword>
<dbReference type="InterPro" id="IPR052483">
    <property type="entry name" value="bZIP_transcription_regulators"/>
</dbReference>
<organism evidence="6 7">
    <name type="scientific">Ceratopteris richardii</name>
    <name type="common">Triangle waterfern</name>
    <dbReference type="NCBI Taxonomy" id="49495"/>
    <lineage>
        <taxon>Eukaryota</taxon>
        <taxon>Viridiplantae</taxon>
        <taxon>Streptophyta</taxon>
        <taxon>Embryophyta</taxon>
        <taxon>Tracheophyta</taxon>
        <taxon>Polypodiopsida</taxon>
        <taxon>Polypodiidae</taxon>
        <taxon>Polypodiales</taxon>
        <taxon>Pteridineae</taxon>
        <taxon>Pteridaceae</taxon>
        <taxon>Parkerioideae</taxon>
        <taxon>Ceratopteris</taxon>
    </lineage>
</organism>
<dbReference type="OrthoDB" id="1906396at2759"/>
<protein>
    <recommendedName>
        <fullName evidence="5">BZIP domain-containing protein</fullName>
    </recommendedName>
</protein>
<feature type="compositionally biased region" description="Polar residues" evidence="4">
    <location>
        <begin position="204"/>
        <end position="217"/>
    </location>
</feature>
<dbReference type="Proteomes" id="UP000825935">
    <property type="component" value="Chromosome 9"/>
</dbReference>
<sequence length="385" mass="43176">MARLLDGDSRGFERGPNGITSRLPPRIPPVPGKGLVPSDLGTGIFHAQRFENFNKVEIQQNQTTSFNTFMHEQPDWFNGLLDSENSSKKSSHRRSASDSFAFLENAESSYMFDNTIGEGQNLTKLVNSSVMNKNCLAGLLDEILISQDQRNAPISAVTKPISRGEFLRIDEITDGLHTMVGSTLSSNFKTSLVQSLSLSEKTCFESSDQNSQDNGANDATADPKKAKRQSAQRSRVRKLQYIAQLEEIVNSLQMQVSSLSPQLLLFQRQCSLLAMKNNALKQKIALCMREKSIKDSQNETLSSERERLQRLYEIKALNDSQTQQPPNRIHRHSSLPADIEAHLHHYNELTKRSKEPVLMTSSQETFSDVIEDFTGLCLLDQSGIR</sequence>
<name>A0A8T2U4R7_CERRI</name>
<dbReference type="GO" id="GO:0003700">
    <property type="term" value="F:DNA-binding transcription factor activity"/>
    <property type="evidence" value="ECO:0007669"/>
    <property type="project" value="InterPro"/>
</dbReference>
<keyword evidence="7" id="KW-1185">Reference proteome</keyword>
<dbReference type="InterPro" id="IPR046347">
    <property type="entry name" value="bZIP_sf"/>
</dbReference>
<dbReference type="GO" id="GO:0005634">
    <property type="term" value="C:nucleus"/>
    <property type="evidence" value="ECO:0007669"/>
    <property type="project" value="UniProtKB-ARBA"/>
</dbReference>
<dbReference type="EMBL" id="CM035414">
    <property type="protein sequence ID" value="KAH7428494.1"/>
    <property type="molecule type" value="Genomic_DNA"/>
</dbReference>
<evidence type="ECO:0000256" key="2">
    <source>
        <dbReference type="ARBA" id="ARBA00023163"/>
    </source>
</evidence>
<reference evidence="6" key="1">
    <citation type="submission" date="2021-08" db="EMBL/GenBank/DDBJ databases">
        <title>WGS assembly of Ceratopteris richardii.</title>
        <authorList>
            <person name="Marchant D.B."/>
            <person name="Chen G."/>
            <person name="Jenkins J."/>
            <person name="Shu S."/>
            <person name="Leebens-Mack J."/>
            <person name="Grimwood J."/>
            <person name="Schmutz J."/>
            <person name="Soltis P."/>
            <person name="Soltis D."/>
            <person name="Chen Z.-H."/>
        </authorList>
    </citation>
    <scope>NUCLEOTIDE SEQUENCE</scope>
    <source>
        <strain evidence="6">Whitten #5841</strain>
        <tissue evidence="6">Leaf</tissue>
    </source>
</reference>
<evidence type="ECO:0000256" key="4">
    <source>
        <dbReference type="SAM" id="MobiDB-lite"/>
    </source>
</evidence>
<dbReference type="PANTHER" id="PTHR46391:SF35">
    <property type="entry name" value="BASIC LEUCINE ZIPPER 34-LIKE ISOFORM X1"/>
    <property type="match status" value="1"/>
</dbReference>
<dbReference type="OMA" id="NTFMHEQ"/>
<keyword evidence="1" id="KW-0805">Transcription regulation</keyword>
<dbReference type="CDD" id="cd14703">
    <property type="entry name" value="bZIP_plant_RF2"/>
    <property type="match status" value="1"/>
</dbReference>
<evidence type="ECO:0000256" key="1">
    <source>
        <dbReference type="ARBA" id="ARBA00023015"/>
    </source>
</evidence>
<dbReference type="Gene3D" id="1.20.5.170">
    <property type="match status" value="1"/>
</dbReference>
<dbReference type="SUPFAM" id="SSF57959">
    <property type="entry name" value="Leucine zipper domain"/>
    <property type="match status" value="1"/>
</dbReference>
<dbReference type="AlphaFoldDB" id="A0A8T2U4R7"/>
<feature type="compositionally biased region" description="Basic and acidic residues" evidence="4">
    <location>
        <begin position="1"/>
        <end position="13"/>
    </location>
</feature>
<dbReference type="PANTHER" id="PTHR46391">
    <property type="entry name" value="BASIC LEUCINE ZIPPER 34"/>
    <property type="match status" value="1"/>
</dbReference>
<dbReference type="SMART" id="SM00338">
    <property type="entry name" value="BRLZ"/>
    <property type="match status" value="1"/>
</dbReference>
<keyword evidence="3" id="KW-0539">Nucleus</keyword>
<comment type="caution">
    <text evidence="6">The sequence shown here is derived from an EMBL/GenBank/DDBJ whole genome shotgun (WGS) entry which is preliminary data.</text>
</comment>
<evidence type="ECO:0000313" key="7">
    <source>
        <dbReference type="Proteomes" id="UP000825935"/>
    </source>
</evidence>
<feature type="region of interest" description="Disordered" evidence="4">
    <location>
        <begin position="1"/>
        <end position="31"/>
    </location>
</feature>
<accession>A0A8T2U4R7</accession>
<gene>
    <name evidence="6" type="ORF">KP509_09G004400</name>
</gene>
<feature type="domain" description="BZIP" evidence="5">
    <location>
        <begin position="220"/>
        <end position="279"/>
    </location>
</feature>
<dbReference type="InterPro" id="IPR044759">
    <property type="entry name" value="bZIP_RF2"/>
</dbReference>
<proteinExistence type="predicted"/>
<feature type="region of interest" description="Disordered" evidence="4">
    <location>
        <begin position="204"/>
        <end position="233"/>
    </location>
</feature>